<reference evidence="2 3" key="1">
    <citation type="journal article" date="2009" name="Science">
        <title>Green evolution and dynamic adaptations revealed by genomes of the marine picoeukaryotes Micromonas.</title>
        <authorList>
            <person name="Worden A.Z."/>
            <person name="Lee J.H."/>
            <person name="Mock T."/>
            <person name="Rouze P."/>
            <person name="Simmons M.P."/>
            <person name="Aerts A.L."/>
            <person name="Allen A.E."/>
            <person name="Cuvelier M.L."/>
            <person name="Derelle E."/>
            <person name="Everett M.V."/>
            <person name="Foulon E."/>
            <person name="Grimwood J."/>
            <person name="Gundlach H."/>
            <person name="Henrissat B."/>
            <person name="Napoli C."/>
            <person name="McDonald S.M."/>
            <person name="Parker M.S."/>
            <person name="Rombauts S."/>
            <person name="Salamov A."/>
            <person name="Von Dassow P."/>
            <person name="Badger J.H."/>
            <person name="Coutinho P.M."/>
            <person name="Demir E."/>
            <person name="Dubchak I."/>
            <person name="Gentemann C."/>
            <person name="Eikrem W."/>
            <person name="Gready J.E."/>
            <person name="John U."/>
            <person name="Lanier W."/>
            <person name="Lindquist E.A."/>
            <person name="Lucas S."/>
            <person name="Mayer K.F."/>
            <person name="Moreau H."/>
            <person name="Not F."/>
            <person name="Otillar R."/>
            <person name="Panaud O."/>
            <person name="Pangilinan J."/>
            <person name="Paulsen I."/>
            <person name="Piegu B."/>
            <person name="Poliakov A."/>
            <person name="Robbens S."/>
            <person name="Schmutz J."/>
            <person name="Toulza E."/>
            <person name="Wyss T."/>
            <person name="Zelensky A."/>
            <person name="Zhou K."/>
            <person name="Armbrust E.V."/>
            <person name="Bhattacharya D."/>
            <person name="Goodenough U.W."/>
            <person name="Van de Peer Y."/>
            <person name="Grigoriev I.V."/>
        </authorList>
    </citation>
    <scope>NUCLEOTIDE SEQUENCE [LARGE SCALE GENOMIC DNA]</scope>
    <source>
        <strain evidence="2 3">CCMP1545</strain>
    </source>
</reference>
<dbReference type="OrthoDB" id="1927237at2759"/>
<evidence type="ECO:0000256" key="1">
    <source>
        <dbReference type="SAM" id="MobiDB-lite"/>
    </source>
</evidence>
<feature type="compositionally biased region" description="Basic and acidic residues" evidence="1">
    <location>
        <begin position="422"/>
        <end position="432"/>
    </location>
</feature>
<dbReference type="AlphaFoldDB" id="C1MS89"/>
<dbReference type="RefSeq" id="XP_003059008.1">
    <property type="nucleotide sequence ID" value="XM_003058962.1"/>
</dbReference>
<dbReference type="PANTHER" id="PTHR37766:SF1">
    <property type="entry name" value="OS01G0897100 PROTEIN"/>
    <property type="match status" value="1"/>
</dbReference>
<feature type="region of interest" description="Disordered" evidence="1">
    <location>
        <begin position="381"/>
        <end position="472"/>
    </location>
</feature>
<gene>
    <name evidence="2" type="ORF">MICPUCDRAFT_58393</name>
</gene>
<sequence length="538" mass="57213">MPFNSASDAFQLHPDVRSYGTYLRNLIDDEPSFWSSDELWETLETGEVLAIDYEHFSSVLYRRLRVDAEARARGRPSDADAARLLDLVDEYVGAENFSLLCQKTLQFLNEDDLCAFTRGLLPASALEDPETATAVLAGGAKDDARGGGNKKKKTTTTTTTRGTEREPGEIADPRRAYPYERDEYDDDACTPRGRHVDPRDVAAAAAFAGVRWAGEHEVALACDLATRARFLMTAVEEGVARGDADAVAARDAVAAAASIDVPSSTTETETETDADHLALLQHAASGVASGSPEDGRLALLLESFALRCRVHGRAGAPSAGAATTAAAAERLMRENGVRFRRVGGGGGGDDSGGDSGGDSGDSGGGVARVGARRFAGGYDLVEDPKEERRRRKRARKKKREKKEKKDAKRRAKEAEAETEAEVEIKEKEKETVEDGTSTDAAAAKKAAKKRKAQPWDAIEDDDDDDGGGGGGGGAAAGDLTLWRVESDGWCMAWGIAELLDHLVDHALARWLAWVAAAAKTAAAGGESAGRTRATGAGF</sequence>
<proteinExistence type="predicted"/>
<accession>C1MS89</accession>
<dbReference type="Proteomes" id="UP000001876">
    <property type="component" value="Unassembled WGS sequence"/>
</dbReference>
<evidence type="ECO:0000313" key="3">
    <source>
        <dbReference type="Proteomes" id="UP000001876"/>
    </source>
</evidence>
<keyword evidence="3" id="KW-1185">Reference proteome</keyword>
<organism evidence="3">
    <name type="scientific">Micromonas pusilla (strain CCMP1545)</name>
    <name type="common">Picoplanktonic green alga</name>
    <dbReference type="NCBI Taxonomy" id="564608"/>
    <lineage>
        <taxon>Eukaryota</taxon>
        <taxon>Viridiplantae</taxon>
        <taxon>Chlorophyta</taxon>
        <taxon>Mamiellophyceae</taxon>
        <taxon>Mamiellales</taxon>
        <taxon>Mamiellaceae</taxon>
        <taxon>Micromonas</taxon>
    </lineage>
</organism>
<feature type="compositionally biased region" description="Gly residues" evidence="1">
    <location>
        <begin position="342"/>
        <end position="367"/>
    </location>
</feature>
<dbReference type="EMBL" id="GG663739">
    <property type="protein sequence ID" value="EEH57463.1"/>
    <property type="molecule type" value="Genomic_DNA"/>
</dbReference>
<feature type="compositionally biased region" description="Acidic residues" evidence="1">
    <location>
        <begin position="457"/>
        <end position="466"/>
    </location>
</feature>
<evidence type="ECO:0000313" key="2">
    <source>
        <dbReference type="EMBL" id="EEH57463.1"/>
    </source>
</evidence>
<dbReference type="KEGG" id="mpp:MICPUCDRAFT_58393"/>
<feature type="region of interest" description="Disordered" evidence="1">
    <location>
        <begin position="138"/>
        <end position="170"/>
    </location>
</feature>
<dbReference type="GeneID" id="9684447"/>
<feature type="region of interest" description="Disordered" evidence="1">
    <location>
        <begin position="339"/>
        <end position="368"/>
    </location>
</feature>
<protein>
    <submittedName>
        <fullName evidence="2">Predicted protein</fullName>
    </submittedName>
</protein>
<name>C1MS89_MICPC</name>
<dbReference type="PANTHER" id="PTHR37766">
    <property type="entry name" value="OS01G0897100 PROTEIN"/>
    <property type="match status" value="1"/>
</dbReference>
<feature type="compositionally biased region" description="Basic residues" evidence="1">
    <location>
        <begin position="388"/>
        <end position="411"/>
    </location>
</feature>